<evidence type="ECO:0000313" key="2">
    <source>
        <dbReference type="EMBL" id="MCF7559569.1"/>
    </source>
</evidence>
<sequence>MEHAKTDILSEISTLIRVIEDQHPELQKYLDESRSTLPQGNLNEGKMDDESLKDYKDYLKGLIQKHAKKS</sequence>
<dbReference type="EMBL" id="JAKKDV010000001">
    <property type="protein sequence ID" value="MCF7559569.1"/>
    <property type="molecule type" value="Genomic_DNA"/>
</dbReference>
<evidence type="ECO:0000256" key="1">
    <source>
        <dbReference type="SAM" id="MobiDB-lite"/>
    </source>
</evidence>
<keyword evidence="3" id="KW-1185">Reference proteome</keyword>
<protein>
    <submittedName>
        <fullName evidence="2">Uncharacterized protein</fullName>
    </submittedName>
</protein>
<gene>
    <name evidence="2" type="ORF">L3X39_02895</name>
</gene>
<name>A0ABS9IFN2_9FLAO</name>
<evidence type="ECO:0000313" key="3">
    <source>
        <dbReference type="Proteomes" id="UP001200022"/>
    </source>
</evidence>
<dbReference type="RefSeq" id="WP_237230193.1">
    <property type="nucleotide sequence ID" value="NZ_JAKKDV010000001.1"/>
</dbReference>
<organism evidence="2 3">
    <name type="scientific">Flaviramulus multivorans</name>
    <dbReference type="NCBI Taxonomy" id="1304750"/>
    <lineage>
        <taxon>Bacteria</taxon>
        <taxon>Pseudomonadati</taxon>
        <taxon>Bacteroidota</taxon>
        <taxon>Flavobacteriia</taxon>
        <taxon>Flavobacteriales</taxon>
        <taxon>Flavobacteriaceae</taxon>
        <taxon>Flaviramulus</taxon>
    </lineage>
</organism>
<accession>A0ABS9IFN2</accession>
<dbReference type="Proteomes" id="UP001200022">
    <property type="component" value="Unassembled WGS sequence"/>
</dbReference>
<comment type="caution">
    <text evidence="2">The sequence shown here is derived from an EMBL/GenBank/DDBJ whole genome shotgun (WGS) entry which is preliminary data.</text>
</comment>
<feature type="region of interest" description="Disordered" evidence="1">
    <location>
        <begin position="31"/>
        <end position="50"/>
    </location>
</feature>
<proteinExistence type="predicted"/>
<reference evidence="2 3" key="1">
    <citation type="submission" date="2022-01" db="EMBL/GenBank/DDBJ databases">
        <title>Draft genome sequence of Sabulilitoribacter multivorans KCTC 32326.</title>
        <authorList>
            <person name="Oh J.-S."/>
        </authorList>
    </citation>
    <scope>NUCLEOTIDE SEQUENCE [LARGE SCALE GENOMIC DNA]</scope>
    <source>
        <strain evidence="2 3">M-M16</strain>
    </source>
</reference>